<evidence type="ECO:0000313" key="1">
    <source>
        <dbReference type="Proteomes" id="UP000887565"/>
    </source>
</evidence>
<dbReference type="Proteomes" id="UP000887565">
    <property type="component" value="Unplaced"/>
</dbReference>
<protein>
    <submittedName>
        <fullName evidence="2">Uncharacterized protein</fullName>
    </submittedName>
</protein>
<dbReference type="WBParaSite" id="nRc.2.0.1.t46156-RA">
    <property type="protein sequence ID" value="nRc.2.0.1.t46156-RA"/>
    <property type="gene ID" value="nRc.2.0.1.g46156"/>
</dbReference>
<reference evidence="2" key="1">
    <citation type="submission" date="2022-11" db="UniProtKB">
        <authorList>
            <consortium name="WormBaseParasite"/>
        </authorList>
    </citation>
    <scope>IDENTIFICATION</scope>
</reference>
<name>A0A915L8T1_ROMCU</name>
<dbReference type="AlphaFoldDB" id="A0A915L8T1"/>
<sequence length="123" mass="13974">MPHERQIELFSPNKSLNKQIFYSDSNLYEFAAAKTAANQQIPSITDGGVVDDQMVPKRLSSVVTVCSPRCRFHGTFSCLKNEEITDFNLQMIILLVSFYSMSTSTKRTYIVSRLRTTLDDDPI</sequence>
<proteinExistence type="predicted"/>
<organism evidence="1 2">
    <name type="scientific">Romanomermis culicivorax</name>
    <name type="common">Nematode worm</name>
    <dbReference type="NCBI Taxonomy" id="13658"/>
    <lineage>
        <taxon>Eukaryota</taxon>
        <taxon>Metazoa</taxon>
        <taxon>Ecdysozoa</taxon>
        <taxon>Nematoda</taxon>
        <taxon>Enoplea</taxon>
        <taxon>Dorylaimia</taxon>
        <taxon>Mermithida</taxon>
        <taxon>Mermithoidea</taxon>
        <taxon>Mermithidae</taxon>
        <taxon>Romanomermis</taxon>
    </lineage>
</organism>
<keyword evidence="1" id="KW-1185">Reference proteome</keyword>
<evidence type="ECO:0000313" key="2">
    <source>
        <dbReference type="WBParaSite" id="nRc.2.0.1.t46156-RA"/>
    </source>
</evidence>
<accession>A0A915L8T1</accession>